<dbReference type="InterPro" id="IPR014729">
    <property type="entry name" value="Rossmann-like_a/b/a_fold"/>
</dbReference>
<dbReference type="InterPro" id="IPR015864">
    <property type="entry name" value="FAD_synthase"/>
</dbReference>
<dbReference type="InterPro" id="IPR002606">
    <property type="entry name" value="Riboflavin_kinase_bac"/>
</dbReference>
<evidence type="ECO:0000313" key="17">
    <source>
        <dbReference type="EMBL" id="MBB4663407.1"/>
    </source>
</evidence>
<keyword evidence="6 15" id="KW-0808">Transferase</keyword>
<dbReference type="AlphaFoldDB" id="A0A840IEH9"/>
<comment type="caution">
    <text evidence="17">The sequence shown here is derived from an EMBL/GenBank/DDBJ whole genome shotgun (WGS) entry which is preliminary data.</text>
</comment>
<dbReference type="SUPFAM" id="SSF52374">
    <property type="entry name" value="Nucleotidylyl transferase"/>
    <property type="match status" value="1"/>
</dbReference>
<dbReference type="EC" id="2.7.7.2" evidence="15"/>
<keyword evidence="8 15" id="KW-0547">Nucleotide-binding</keyword>
<evidence type="ECO:0000256" key="3">
    <source>
        <dbReference type="ARBA" id="ARBA00005201"/>
    </source>
</evidence>
<proteinExistence type="inferred from homology"/>
<dbReference type="InterPro" id="IPR023468">
    <property type="entry name" value="Riboflavin_kinase"/>
</dbReference>
<dbReference type="Gene3D" id="2.40.30.30">
    <property type="entry name" value="Riboflavin kinase-like"/>
    <property type="match status" value="1"/>
</dbReference>
<evidence type="ECO:0000256" key="5">
    <source>
        <dbReference type="ARBA" id="ARBA00022643"/>
    </source>
</evidence>
<evidence type="ECO:0000256" key="11">
    <source>
        <dbReference type="ARBA" id="ARBA00022840"/>
    </source>
</evidence>
<dbReference type="Proteomes" id="UP000585272">
    <property type="component" value="Unassembled WGS sequence"/>
</dbReference>
<evidence type="ECO:0000256" key="4">
    <source>
        <dbReference type="ARBA" id="ARBA00022630"/>
    </source>
</evidence>
<dbReference type="Pfam" id="PF06574">
    <property type="entry name" value="FAD_syn"/>
    <property type="match status" value="1"/>
</dbReference>
<dbReference type="PANTHER" id="PTHR22749">
    <property type="entry name" value="RIBOFLAVIN KINASE/FMN ADENYLYLTRANSFERASE"/>
    <property type="match status" value="1"/>
</dbReference>
<keyword evidence="11 15" id="KW-0067">ATP-binding</keyword>
<evidence type="ECO:0000256" key="13">
    <source>
        <dbReference type="ARBA" id="ARBA00047880"/>
    </source>
</evidence>
<dbReference type="UniPathway" id="UPA00277">
    <property type="reaction ID" value="UER00407"/>
</dbReference>
<keyword evidence="7 15" id="KW-0548">Nucleotidyltransferase</keyword>
<evidence type="ECO:0000259" key="16">
    <source>
        <dbReference type="SMART" id="SM00904"/>
    </source>
</evidence>
<evidence type="ECO:0000256" key="9">
    <source>
        <dbReference type="ARBA" id="ARBA00022777"/>
    </source>
</evidence>
<dbReference type="InterPro" id="IPR015865">
    <property type="entry name" value="Riboflavin_kinase_bac/euk"/>
</dbReference>
<evidence type="ECO:0000256" key="14">
    <source>
        <dbReference type="ARBA" id="ARBA00049494"/>
    </source>
</evidence>
<comment type="catalytic activity">
    <reaction evidence="13 15">
        <text>riboflavin + ATP = FMN + ADP + H(+)</text>
        <dbReference type="Rhea" id="RHEA:14357"/>
        <dbReference type="ChEBI" id="CHEBI:15378"/>
        <dbReference type="ChEBI" id="CHEBI:30616"/>
        <dbReference type="ChEBI" id="CHEBI:57986"/>
        <dbReference type="ChEBI" id="CHEBI:58210"/>
        <dbReference type="ChEBI" id="CHEBI:456216"/>
        <dbReference type="EC" id="2.7.1.26"/>
    </reaction>
</comment>
<evidence type="ECO:0000256" key="12">
    <source>
        <dbReference type="ARBA" id="ARBA00023268"/>
    </source>
</evidence>
<comment type="catalytic activity">
    <reaction evidence="14 15">
        <text>FMN + ATP + H(+) = FAD + diphosphate</text>
        <dbReference type="Rhea" id="RHEA:17237"/>
        <dbReference type="ChEBI" id="CHEBI:15378"/>
        <dbReference type="ChEBI" id="CHEBI:30616"/>
        <dbReference type="ChEBI" id="CHEBI:33019"/>
        <dbReference type="ChEBI" id="CHEBI:57692"/>
        <dbReference type="ChEBI" id="CHEBI:58210"/>
        <dbReference type="EC" id="2.7.7.2"/>
    </reaction>
</comment>
<reference evidence="17 18" key="1">
    <citation type="submission" date="2020-08" db="EMBL/GenBank/DDBJ databases">
        <title>Genomic Encyclopedia of Archaeal and Bacterial Type Strains, Phase II (KMG-II): from individual species to whole genera.</title>
        <authorList>
            <person name="Goeker M."/>
        </authorList>
    </citation>
    <scope>NUCLEOTIDE SEQUENCE [LARGE SCALE GENOMIC DNA]</scope>
    <source>
        <strain evidence="17 18">DSM 23288</strain>
    </source>
</reference>
<keyword evidence="4 15" id="KW-0285">Flavoprotein</keyword>
<comment type="function">
    <text evidence="1">Catalyzes the phosphorylation of riboflavin to FMN followed by the adenylation of FMN to FAD.</text>
</comment>
<name>A0A840IEH9_9ACTN</name>
<dbReference type="PANTHER" id="PTHR22749:SF6">
    <property type="entry name" value="RIBOFLAVIN KINASE"/>
    <property type="match status" value="1"/>
</dbReference>
<evidence type="ECO:0000256" key="10">
    <source>
        <dbReference type="ARBA" id="ARBA00022827"/>
    </source>
</evidence>
<keyword evidence="9 15" id="KW-0418">Kinase</keyword>
<keyword evidence="12" id="KW-0511">Multifunctional enzyme</keyword>
<dbReference type="InterPro" id="IPR023465">
    <property type="entry name" value="Riboflavin_kinase_dom_sf"/>
</dbReference>
<comment type="pathway">
    <text evidence="2 15">Cofactor biosynthesis; FAD biosynthesis; FAD from FMN: step 1/1.</text>
</comment>
<evidence type="ECO:0000256" key="1">
    <source>
        <dbReference type="ARBA" id="ARBA00002121"/>
    </source>
</evidence>
<dbReference type="EC" id="2.7.1.26" evidence="15"/>
<keyword evidence="5 15" id="KW-0288">FMN</keyword>
<evidence type="ECO:0000313" key="18">
    <source>
        <dbReference type="Proteomes" id="UP000585272"/>
    </source>
</evidence>
<comment type="similarity">
    <text evidence="15">Belongs to the ribF family.</text>
</comment>
<dbReference type="RefSeq" id="WP_183343138.1">
    <property type="nucleotide sequence ID" value="NZ_JACHNU010000004.1"/>
</dbReference>
<evidence type="ECO:0000256" key="2">
    <source>
        <dbReference type="ARBA" id="ARBA00004726"/>
    </source>
</evidence>
<dbReference type="PIRSF" id="PIRSF004491">
    <property type="entry name" value="FAD_Synth"/>
    <property type="match status" value="1"/>
</dbReference>
<evidence type="ECO:0000256" key="7">
    <source>
        <dbReference type="ARBA" id="ARBA00022695"/>
    </source>
</evidence>
<dbReference type="GO" id="GO:0006747">
    <property type="term" value="P:FAD biosynthetic process"/>
    <property type="evidence" value="ECO:0007669"/>
    <property type="project" value="UniProtKB-UniRule"/>
</dbReference>
<comment type="pathway">
    <text evidence="3 15">Cofactor biosynthesis; FMN biosynthesis; FMN from riboflavin (ATP route): step 1/1.</text>
</comment>
<dbReference type="UniPathway" id="UPA00276">
    <property type="reaction ID" value="UER00406"/>
</dbReference>
<feature type="domain" description="Riboflavin kinase" evidence="16">
    <location>
        <begin position="167"/>
        <end position="294"/>
    </location>
</feature>
<dbReference type="SMART" id="SM00904">
    <property type="entry name" value="Flavokinase"/>
    <property type="match status" value="1"/>
</dbReference>
<evidence type="ECO:0000256" key="15">
    <source>
        <dbReference type="PIRNR" id="PIRNR004491"/>
    </source>
</evidence>
<gene>
    <name evidence="17" type="ORF">BDZ31_003002</name>
</gene>
<dbReference type="GO" id="GO:0008531">
    <property type="term" value="F:riboflavin kinase activity"/>
    <property type="evidence" value="ECO:0007669"/>
    <property type="project" value="UniProtKB-UniRule"/>
</dbReference>
<protein>
    <recommendedName>
        <fullName evidence="15">Riboflavin biosynthesis protein</fullName>
    </recommendedName>
    <domain>
        <recommendedName>
            <fullName evidence="15">Riboflavin kinase</fullName>
            <ecNumber evidence="15">2.7.1.26</ecNumber>
        </recommendedName>
        <alternativeName>
            <fullName evidence="15">Flavokinase</fullName>
        </alternativeName>
    </domain>
    <domain>
        <recommendedName>
            <fullName evidence="15">FMN adenylyltransferase</fullName>
            <ecNumber evidence="15">2.7.7.2</ecNumber>
        </recommendedName>
        <alternativeName>
            <fullName evidence="15">FAD pyrophosphorylase</fullName>
        </alternativeName>
        <alternativeName>
            <fullName evidence="15">FAD synthase</fullName>
        </alternativeName>
    </domain>
</protein>
<sequence length="303" mass="32699">MQITWLPDVAPRPRRVAVGEFDGVHLGHRAVIAGSDTVLTFEPHPLAVVRPEAAPKLLTSLELKAELVASLGVEELVVIPFDDAFARQSAAAFVDDVLVGKLGATHVTVGENFRFGHGAKGDTALLGADERFQSRFVPLVEIEEEIVSSSHVRGLVLAGEVEHANRFLGSPFRIRGVVQHGEKRGRQLGFPTANLEPDPELVCPGNGVYATRVTLADTGESWCAATNVGVRPTFDSGLGLLIEPYLIDYSGDLYDRTVTVEFLSRLRGEQRFDSAEELIAQMHRDVATARAVCAGDSATLPGR</sequence>
<dbReference type="Pfam" id="PF01687">
    <property type="entry name" value="Flavokinase"/>
    <property type="match status" value="1"/>
</dbReference>
<dbReference type="GO" id="GO:0003919">
    <property type="term" value="F:FMN adenylyltransferase activity"/>
    <property type="evidence" value="ECO:0007669"/>
    <property type="project" value="UniProtKB-UniRule"/>
</dbReference>
<dbReference type="GO" id="GO:0009398">
    <property type="term" value="P:FMN biosynthetic process"/>
    <property type="evidence" value="ECO:0007669"/>
    <property type="project" value="UniProtKB-UniRule"/>
</dbReference>
<evidence type="ECO:0000256" key="8">
    <source>
        <dbReference type="ARBA" id="ARBA00022741"/>
    </source>
</evidence>
<dbReference type="SUPFAM" id="SSF82114">
    <property type="entry name" value="Riboflavin kinase-like"/>
    <property type="match status" value="1"/>
</dbReference>
<dbReference type="EMBL" id="JACHNU010000004">
    <property type="protein sequence ID" value="MBB4663407.1"/>
    <property type="molecule type" value="Genomic_DNA"/>
</dbReference>
<dbReference type="GO" id="GO:0009231">
    <property type="term" value="P:riboflavin biosynthetic process"/>
    <property type="evidence" value="ECO:0007669"/>
    <property type="project" value="InterPro"/>
</dbReference>
<dbReference type="NCBIfam" id="NF004160">
    <property type="entry name" value="PRK05627.1-3"/>
    <property type="match status" value="1"/>
</dbReference>
<dbReference type="NCBIfam" id="TIGR00083">
    <property type="entry name" value="ribF"/>
    <property type="match status" value="1"/>
</dbReference>
<keyword evidence="10 15" id="KW-0274">FAD</keyword>
<evidence type="ECO:0000256" key="6">
    <source>
        <dbReference type="ARBA" id="ARBA00022679"/>
    </source>
</evidence>
<accession>A0A840IEH9</accession>
<dbReference type="Gene3D" id="3.40.50.620">
    <property type="entry name" value="HUPs"/>
    <property type="match status" value="1"/>
</dbReference>
<organism evidence="17 18">
    <name type="scientific">Conexibacter arvalis</name>
    <dbReference type="NCBI Taxonomy" id="912552"/>
    <lineage>
        <taxon>Bacteria</taxon>
        <taxon>Bacillati</taxon>
        <taxon>Actinomycetota</taxon>
        <taxon>Thermoleophilia</taxon>
        <taxon>Solirubrobacterales</taxon>
        <taxon>Conexibacteraceae</taxon>
        <taxon>Conexibacter</taxon>
    </lineage>
</organism>
<dbReference type="FunFam" id="2.40.30.30:FF:000003">
    <property type="entry name" value="Riboflavin biosynthesis protein"/>
    <property type="match status" value="1"/>
</dbReference>
<dbReference type="CDD" id="cd02064">
    <property type="entry name" value="FAD_synthetase_N"/>
    <property type="match status" value="1"/>
</dbReference>
<keyword evidence="18" id="KW-1185">Reference proteome</keyword>
<dbReference type="GO" id="GO:0005524">
    <property type="term" value="F:ATP binding"/>
    <property type="evidence" value="ECO:0007669"/>
    <property type="project" value="UniProtKB-UniRule"/>
</dbReference>